<dbReference type="PROSITE" id="PS50112">
    <property type="entry name" value="PAS"/>
    <property type="match status" value="1"/>
</dbReference>
<feature type="domain" description="PAS" evidence="1">
    <location>
        <begin position="1"/>
        <end position="63"/>
    </location>
</feature>
<dbReference type="Gene3D" id="3.30.450.20">
    <property type="entry name" value="PAS domain"/>
    <property type="match status" value="1"/>
</dbReference>
<sequence>MAVVLTDIDLERPGPTILYTNPAFERMSGYRAEEVCGNSPRMLQGPATNRQLTRLVARRLHAERRFHGVLENYRKSGECYLCEVDVRPILGRNDEPLGFIAFEREVVRRRGRPVQGVGGRYQPVGGECFAVGPVWATPAPFC</sequence>
<dbReference type="EMBL" id="JBELQE010000078">
    <property type="protein sequence ID" value="MER2250857.1"/>
    <property type="molecule type" value="Genomic_DNA"/>
</dbReference>
<dbReference type="InterPro" id="IPR035965">
    <property type="entry name" value="PAS-like_dom_sf"/>
</dbReference>
<reference evidence="2 3" key="1">
    <citation type="submission" date="2024-06" db="EMBL/GenBank/DDBJ databases">
        <authorList>
            <person name="Campbell A.G."/>
        </authorList>
    </citation>
    <scope>NUCLEOTIDE SEQUENCE [LARGE SCALE GENOMIC DNA]</scope>
    <source>
        <strain evidence="2 3">EM12</strain>
    </source>
</reference>
<evidence type="ECO:0000313" key="2">
    <source>
        <dbReference type="EMBL" id="MER2250857.1"/>
    </source>
</evidence>
<organism evidence="2 3">
    <name type="scientific">Methylorubrum podarium</name>
    <dbReference type="NCBI Taxonomy" id="200476"/>
    <lineage>
        <taxon>Bacteria</taxon>
        <taxon>Pseudomonadati</taxon>
        <taxon>Pseudomonadota</taxon>
        <taxon>Alphaproteobacteria</taxon>
        <taxon>Hyphomicrobiales</taxon>
        <taxon>Methylobacteriaceae</taxon>
        <taxon>Methylorubrum</taxon>
    </lineage>
</organism>
<evidence type="ECO:0000313" key="3">
    <source>
        <dbReference type="Proteomes" id="UP001480955"/>
    </source>
</evidence>
<keyword evidence="3" id="KW-1185">Reference proteome</keyword>
<dbReference type="Proteomes" id="UP001480955">
    <property type="component" value="Unassembled WGS sequence"/>
</dbReference>
<name>A0ABV1QN83_9HYPH</name>
<dbReference type="Pfam" id="PF00989">
    <property type="entry name" value="PAS"/>
    <property type="match status" value="1"/>
</dbReference>
<dbReference type="CDD" id="cd00130">
    <property type="entry name" value="PAS"/>
    <property type="match status" value="1"/>
</dbReference>
<dbReference type="InterPro" id="IPR000014">
    <property type="entry name" value="PAS"/>
</dbReference>
<comment type="caution">
    <text evidence="2">The sequence shown here is derived from an EMBL/GenBank/DDBJ whole genome shotgun (WGS) entry which is preliminary data.</text>
</comment>
<dbReference type="RefSeq" id="WP_350395163.1">
    <property type="nucleotide sequence ID" value="NZ_JBELQE010000078.1"/>
</dbReference>
<proteinExistence type="predicted"/>
<accession>A0ABV1QN83</accession>
<dbReference type="NCBIfam" id="TIGR00229">
    <property type="entry name" value="sensory_box"/>
    <property type="match status" value="1"/>
</dbReference>
<gene>
    <name evidence="2" type="ORF">ABS772_13130</name>
</gene>
<dbReference type="SUPFAM" id="SSF55785">
    <property type="entry name" value="PYP-like sensor domain (PAS domain)"/>
    <property type="match status" value="1"/>
</dbReference>
<dbReference type="InterPro" id="IPR013767">
    <property type="entry name" value="PAS_fold"/>
</dbReference>
<evidence type="ECO:0000259" key="1">
    <source>
        <dbReference type="PROSITE" id="PS50112"/>
    </source>
</evidence>
<protein>
    <submittedName>
        <fullName evidence="2">PAS domain S-box protein</fullName>
    </submittedName>
</protein>